<evidence type="ECO:0000256" key="3">
    <source>
        <dbReference type="ARBA" id="ARBA00022989"/>
    </source>
</evidence>
<dbReference type="Proteomes" id="UP000654913">
    <property type="component" value="Chromosome 3"/>
</dbReference>
<evidence type="ECO:0000256" key="4">
    <source>
        <dbReference type="ARBA" id="ARBA00023136"/>
    </source>
</evidence>
<evidence type="ECO:0000256" key="1">
    <source>
        <dbReference type="ARBA" id="ARBA00004141"/>
    </source>
</evidence>
<evidence type="ECO:0000256" key="6">
    <source>
        <dbReference type="SAM" id="Phobius"/>
    </source>
</evidence>
<dbReference type="EMBL" id="AP024445">
    <property type="protein sequence ID" value="BCS22052.1"/>
    <property type="molecule type" value="Genomic_DNA"/>
</dbReference>
<dbReference type="InterPro" id="IPR036259">
    <property type="entry name" value="MFS_trans_sf"/>
</dbReference>
<evidence type="ECO:0000256" key="5">
    <source>
        <dbReference type="SAM" id="MobiDB-lite"/>
    </source>
</evidence>
<dbReference type="GO" id="GO:0016020">
    <property type="term" value="C:membrane"/>
    <property type="evidence" value="ECO:0007669"/>
    <property type="project" value="UniProtKB-SubCell"/>
</dbReference>
<feature type="transmembrane region" description="Helical" evidence="6">
    <location>
        <begin position="79"/>
        <end position="99"/>
    </location>
</feature>
<dbReference type="SUPFAM" id="SSF103473">
    <property type="entry name" value="MFS general substrate transporter"/>
    <property type="match status" value="1"/>
</dbReference>
<dbReference type="KEGG" id="apuu:APUU_30277S"/>
<reference evidence="7" key="2">
    <citation type="submission" date="2021-02" db="EMBL/GenBank/DDBJ databases">
        <title>Aspergillus puulaauensis MK2 genome sequence.</title>
        <authorList>
            <person name="Futagami T."/>
            <person name="Mori K."/>
            <person name="Kadooka C."/>
            <person name="Tanaka T."/>
        </authorList>
    </citation>
    <scope>NUCLEOTIDE SEQUENCE</scope>
    <source>
        <strain evidence="7">MK2</strain>
    </source>
</reference>
<organism evidence="7 8">
    <name type="scientific">Aspergillus puulaauensis</name>
    <dbReference type="NCBI Taxonomy" id="1220207"/>
    <lineage>
        <taxon>Eukaryota</taxon>
        <taxon>Fungi</taxon>
        <taxon>Dikarya</taxon>
        <taxon>Ascomycota</taxon>
        <taxon>Pezizomycotina</taxon>
        <taxon>Eurotiomycetes</taxon>
        <taxon>Eurotiomycetidae</taxon>
        <taxon>Eurotiales</taxon>
        <taxon>Aspergillaceae</taxon>
        <taxon>Aspergillus</taxon>
    </lineage>
</organism>
<dbReference type="PANTHER" id="PTHR23514:SF6">
    <property type="entry name" value="MAJOR FACILITATOR SUPERFAMILY (MFS) PROFILE DOMAIN-CONTAINING PROTEIN"/>
    <property type="match status" value="1"/>
</dbReference>
<feature type="region of interest" description="Disordered" evidence="5">
    <location>
        <begin position="1"/>
        <end position="24"/>
    </location>
</feature>
<feature type="transmembrane region" description="Helical" evidence="6">
    <location>
        <begin position="105"/>
        <end position="122"/>
    </location>
</feature>
<protein>
    <submittedName>
        <fullName evidence="7">Uncharacterized protein</fullName>
    </submittedName>
</protein>
<sequence>MNALPIVSPQSLPQEPHHHPQRPLHLHLPRRRSVCLRLRGLLSNSPPLQLASKIGYVSAGVWAGITIGRFLLVYPSHRIGEKIAVTIMTLGAIALQILAWLIPNLIGEVVAVAILGVFLGTLRNGNIRKTATA</sequence>
<evidence type="ECO:0000313" key="7">
    <source>
        <dbReference type="EMBL" id="BCS22052.1"/>
    </source>
</evidence>
<comment type="subcellular location">
    <subcellularLocation>
        <location evidence="1">Membrane</location>
        <topology evidence="1">Multi-pass membrane protein</topology>
    </subcellularLocation>
</comment>
<name>A0A7R7XIR7_9EURO</name>
<accession>A0A7R7XIR7</accession>
<keyword evidence="8" id="KW-1185">Reference proteome</keyword>
<dbReference type="InterPro" id="IPR051788">
    <property type="entry name" value="MFS_Transporter"/>
</dbReference>
<dbReference type="OrthoDB" id="413079at2759"/>
<proteinExistence type="predicted"/>
<gene>
    <name evidence="7" type="ORF">APUU_30277S</name>
</gene>
<keyword evidence="3 6" id="KW-1133">Transmembrane helix</keyword>
<evidence type="ECO:0000313" key="8">
    <source>
        <dbReference type="Proteomes" id="UP000654913"/>
    </source>
</evidence>
<dbReference type="GeneID" id="64972057"/>
<evidence type="ECO:0000256" key="2">
    <source>
        <dbReference type="ARBA" id="ARBA00022692"/>
    </source>
</evidence>
<dbReference type="PANTHER" id="PTHR23514">
    <property type="entry name" value="BYPASS OF STOP CODON PROTEIN 6"/>
    <property type="match status" value="1"/>
</dbReference>
<keyword evidence="4 6" id="KW-0472">Membrane</keyword>
<reference evidence="7" key="1">
    <citation type="submission" date="2021-01" db="EMBL/GenBank/DDBJ databases">
        <authorList>
            <consortium name="Aspergillus puulaauensis MK2 genome sequencing consortium"/>
            <person name="Kazuki M."/>
            <person name="Futagami T."/>
        </authorList>
    </citation>
    <scope>NUCLEOTIDE SEQUENCE</scope>
    <source>
        <strain evidence="7">MK2</strain>
    </source>
</reference>
<feature type="transmembrane region" description="Helical" evidence="6">
    <location>
        <begin position="54"/>
        <end position="72"/>
    </location>
</feature>
<dbReference type="AlphaFoldDB" id="A0A7R7XIR7"/>
<dbReference type="RefSeq" id="XP_041554246.1">
    <property type="nucleotide sequence ID" value="XM_041701352.1"/>
</dbReference>
<keyword evidence="2 6" id="KW-0812">Transmembrane</keyword>